<feature type="transmembrane region" description="Helical" evidence="7">
    <location>
        <begin position="172"/>
        <end position="191"/>
    </location>
</feature>
<feature type="transmembrane region" description="Helical" evidence="7">
    <location>
        <begin position="6"/>
        <end position="24"/>
    </location>
</feature>
<evidence type="ECO:0000256" key="1">
    <source>
        <dbReference type="ARBA" id="ARBA00004651"/>
    </source>
</evidence>
<dbReference type="PANTHER" id="PTHR30506:SF3">
    <property type="entry name" value="UPF0126 INNER MEMBRANE PROTEIN YADS-RELATED"/>
    <property type="match status" value="1"/>
</dbReference>
<evidence type="ECO:0000256" key="3">
    <source>
        <dbReference type="ARBA" id="ARBA00022475"/>
    </source>
</evidence>
<evidence type="ECO:0000256" key="4">
    <source>
        <dbReference type="ARBA" id="ARBA00022692"/>
    </source>
</evidence>
<feature type="transmembrane region" description="Helical" evidence="7">
    <location>
        <begin position="54"/>
        <end position="78"/>
    </location>
</feature>
<gene>
    <name evidence="9" type="ORF">T23_15940</name>
</gene>
<dbReference type="InterPro" id="IPR005115">
    <property type="entry name" value="Gly_transporter"/>
</dbReference>
<keyword evidence="5 7" id="KW-1133">Transmembrane helix</keyword>
<evidence type="ECO:0000256" key="7">
    <source>
        <dbReference type="SAM" id="Phobius"/>
    </source>
</evidence>
<feature type="domain" description="Glycine transporter" evidence="8">
    <location>
        <begin position="91"/>
        <end position="163"/>
    </location>
</feature>
<comment type="similarity">
    <text evidence="2">Belongs to the UPF0126 family.</text>
</comment>
<feature type="transmembrane region" description="Helical" evidence="7">
    <location>
        <begin position="148"/>
        <end position="166"/>
    </location>
</feature>
<feature type="transmembrane region" description="Helical" evidence="7">
    <location>
        <begin position="31"/>
        <end position="48"/>
    </location>
</feature>
<reference evidence="9" key="1">
    <citation type="journal article" date="2024" name="Int. J. Syst. Evol. Microbiol.">
        <title>Turicibacter faecis sp. nov., isolated from faeces of heart failure mouse model.</title>
        <authorList>
            <person name="Imamura Y."/>
            <person name="Motooka D."/>
            <person name="Nakajima Y."/>
            <person name="Ito S."/>
            <person name="Kitakaze M."/>
            <person name="Iida T."/>
            <person name="Nakamura S."/>
        </authorList>
    </citation>
    <scope>NUCLEOTIDE SEQUENCE</scope>
    <source>
        <strain evidence="9">TC023</strain>
    </source>
</reference>
<keyword evidence="3" id="KW-1003">Cell membrane</keyword>
<feature type="transmembrane region" description="Helical" evidence="7">
    <location>
        <begin position="90"/>
        <end position="109"/>
    </location>
</feature>
<evidence type="ECO:0000313" key="10">
    <source>
        <dbReference type="Proteomes" id="UP001432099"/>
    </source>
</evidence>
<evidence type="ECO:0000256" key="5">
    <source>
        <dbReference type="ARBA" id="ARBA00022989"/>
    </source>
</evidence>
<keyword evidence="4 7" id="KW-0812">Transmembrane</keyword>
<organism evidence="9 10">
    <name type="scientific">Turicibacter faecis</name>
    <dbReference type="NCBI Taxonomy" id="2963365"/>
    <lineage>
        <taxon>Bacteria</taxon>
        <taxon>Bacillati</taxon>
        <taxon>Bacillota</taxon>
        <taxon>Erysipelotrichia</taxon>
        <taxon>Erysipelotrichales</taxon>
        <taxon>Turicibacteraceae</taxon>
        <taxon>Turicibacter</taxon>
    </lineage>
</organism>
<dbReference type="Pfam" id="PF03458">
    <property type="entry name" value="Gly_transporter"/>
    <property type="match status" value="2"/>
</dbReference>
<comment type="subcellular location">
    <subcellularLocation>
        <location evidence="1">Cell membrane</location>
        <topology evidence="1">Multi-pass membrane protein</topology>
    </subcellularLocation>
</comment>
<sequence length="213" mass="23766">MELISFLEYIGVFVFAASGAICAIENRMDFFGILTLAAVTAMGGGVIRDVVTNIGIPALFSDYISIGIILLSTTLTIIFRGKIKWKTSFLLLDAIGLAVFTVAAGMKAIELHYNFLTFIFVSLITAIGGGVVRDILSKRVPIILKREIYAVASLIGSTVFWIISPWIGIYLSSYLCLTLIFMIRIFTYYYHIHLPYIENGKIIFYFNQKKSDD</sequence>
<dbReference type="EMBL" id="AP028127">
    <property type="protein sequence ID" value="BEH91492.1"/>
    <property type="molecule type" value="Genomic_DNA"/>
</dbReference>
<proteinExistence type="inferred from homology"/>
<name>A0ABM8IK57_9FIRM</name>
<accession>A0ABM8IK57</accession>
<feature type="domain" description="Glycine transporter" evidence="8">
    <location>
        <begin position="6"/>
        <end position="79"/>
    </location>
</feature>
<dbReference type="Proteomes" id="UP001432099">
    <property type="component" value="Chromosome"/>
</dbReference>
<evidence type="ECO:0000259" key="8">
    <source>
        <dbReference type="Pfam" id="PF03458"/>
    </source>
</evidence>
<keyword evidence="6 7" id="KW-0472">Membrane</keyword>
<evidence type="ECO:0000256" key="6">
    <source>
        <dbReference type="ARBA" id="ARBA00023136"/>
    </source>
</evidence>
<evidence type="ECO:0000256" key="2">
    <source>
        <dbReference type="ARBA" id="ARBA00008193"/>
    </source>
</evidence>
<protein>
    <submittedName>
        <fullName evidence="9">Membrane protein</fullName>
    </submittedName>
</protein>
<dbReference type="RefSeq" id="WP_161831541.1">
    <property type="nucleotide sequence ID" value="NZ_AP028127.1"/>
</dbReference>
<evidence type="ECO:0000313" key="9">
    <source>
        <dbReference type="EMBL" id="BEH91492.1"/>
    </source>
</evidence>
<dbReference type="PANTHER" id="PTHR30506">
    <property type="entry name" value="INNER MEMBRANE PROTEIN"/>
    <property type="match status" value="1"/>
</dbReference>
<keyword evidence="10" id="KW-1185">Reference proteome</keyword>
<feature type="transmembrane region" description="Helical" evidence="7">
    <location>
        <begin position="115"/>
        <end position="136"/>
    </location>
</feature>